<dbReference type="PROSITE" id="PS50830">
    <property type="entry name" value="TNASE_3"/>
    <property type="match status" value="1"/>
</dbReference>
<organism evidence="2 3">
    <name type="scientific">Hyunsoonleella aquatilis</name>
    <dbReference type="NCBI Taxonomy" id="2762758"/>
    <lineage>
        <taxon>Bacteria</taxon>
        <taxon>Pseudomonadati</taxon>
        <taxon>Bacteroidota</taxon>
        <taxon>Flavobacteriia</taxon>
        <taxon>Flavobacteriales</taxon>
        <taxon>Flavobacteriaceae</taxon>
    </lineage>
</organism>
<evidence type="ECO:0000313" key="3">
    <source>
        <dbReference type="Proteomes" id="UP000656244"/>
    </source>
</evidence>
<dbReference type="Pfam" id="PF00565">
    <property type="entry name" value="SNase"/>
    <property type="match status" value="1"/>
</dbReference>
<reference evidence="2" key="1">
    <citation type="submission" date="2020-08" db="EMBL/GenBank/DDBJ databases">
        <title>Hyunsoonleella sp. strain SJ7 genome sequencing and assembly.</title>
        <authorList>
            <person name="Kim I."/>
        </authorList>
    </citation>
    <scope>NUCLEOTIDE SEQUENCE</scope>
    <source>
        <strain evidence="2">SJ7</strain>
    </source>
</reference>
<comment type="caution">
    <text evidence="2">The sequence shown here is derived from an EMBL/GenBank/DDBJ whole genome shotgun (WGS) entry which is preliminary data.</text>
</comment>
<evidence type="ECO:0000259" key="1">
    <source>
        <dbReference type="PROSITE" id="PS50830"/>
    </source>
</evidence>
<gene>
    <name evidence="2" type="ORF">H7U19_05680</name>
</gene>
<dbReference type="SUPFAM" id="SSF50199">
    <property type="entry name" value="Staphylococcal nuclease"/>
    <property type="match status" value="1"/>
</dbReference>
<proteinExistence type="predicted"/>
<keyword evidence="3" id="KW-1185">Reference proteome</keyword>
<dbReference type="EMBL" id="JACNMF010000002">
    <property type="protein sequence ID" value="MBC3757886.1"/>
    <property type="molecule type" value="Genomic_DNA"/>
</dbReference>
<dbReference type="SMART" id="SM00318">
    <property type="entry name" value="SNc"/>
    <property type="match status" value="1"/>
</dbReference>
<evidence type="ECO:0000313" key="2">
    <source>
        <dbReference type="EMBL" id="MBC3757886.1"/>
    </source>
</evidence>
<accession>A0A923HB91</accession>
<dbReference type="Proteomes" id="UP000656244">
    <property type="component" value="Unassembled WGS sequence"/>
</dbReference>
<dbReference type="InterPro" id="IPR035437">
    <property type="entry name" value="SNase_OB-fold_sf"/>
</dbReference>
<dbReference type="AlphaFoldDB" id="A0A923HB91"/>
<dbReference type="Gene3D" id="2.40.50.90">
    <property type="match status" value="1"/>
</dbReference>
<protein>
    <submittedName>
        <fullName evidence="2">Thermonuclease family protein</fullName>
    </submittedName>
</protein>
<sequence length="109" mass="12677">MYTYKAKIIDVYDGDTVTAVVDLGFLHFQEMKLRLYGIDTPELRGAEKEQGKIVRDIVRDMILDKEVTIRSYKDKQGKYGRYLANIILDNGLDFNQWLVDNGHAEPYFP</sequence>
<dbReference type="InterPro" id="IPR016071">
    <property type="entry name" value="Staphylococal_nuclease_OB-fold"/>
</dbReference>
<dbReference type="RefSeq" id="WP_186560016.1">
    <property type="nucleotide sequence ID" value="NZ_JACNMF010000002.1"/>
</dbReference>
<name>A0A923HB91_9FLAO</name>
<feature type="domain" description="TNase-like" evidence="1">
    <location>
        <begin position="2"/>
        <end position="109"/>
    </location>
</feature>